<dbReference type="EMBL" id="CAJFCV020000004">
    <property type="protein sequence ID" value="CAG9118505.1"/>
    <property type="molecule type" value="Genomic_DNA"/>
</dbReference>
<dbReference type="Proteomes" id="UP000659654">
    <property type="component" value="Unassembled WGS sequence"/>
</dbReference>
<feature type="domain" description="NADH:flavin oxidoreductase/NADH oxidase N-terminal" evidence="3">
    <location>
        <begin position="19"/>
        <end position="366"/>
    </location>
</feature>
<dbReference type="InterPro" id="IPR013785">
    <property type="entry name" value="Aldolase_TIM"/>
</dbReference>
<dbReference type="SMR" id="A0A7I8X8Z3"/>
<dbReference type="Proteomes" id="UP000582659">
    <property type="component" value="Unassembled WGS sequence"/>
</dbReference>
<gene>
    <name evidence="4" type="ORF">BXYJ_LOCUS10260</name>
</gene>
<evidence type="ECO:0000313" key="5">
    <source>
        <dbReference type="Proteomes" id="UP000659654"/>
    </source>
</evidence>
<protein>
    <submittedName>
        <fullName evidence="4">(pine wood nematode) hypothetical protein</fullName>
    </submittedName>
</protein>
<proteinExistence type="predicted"/>
<evidence type="ECO:0000313" key="4">
    <source>
        <dbReference type="EMBL" id="CAD5228069.1"/>
    </source>
</evidence>
<dbReference type="Pfam" id="PF00724">
    <property type="entry name" value="Oxidored_FMN"/>
    <property type="match status" value="1"/>
</dbReference>
<sequence length="472" mass="51934">MVHARWPVELAVDPETLEHPLKFKTALAKAKNRFLKSAMSENIATVDPRRLEFHGVPTQRLINLYEKFGAGGWGVVVTGSISVDHKHYEGPGAMIISKECESNARRAQFKRLTDNAKAHKSLILAQLNHNGRQTLGIINPTPYSASDVQLGIEMKGSKYGKPIPLTIEQVKTEAVDRFVYAALFAYETGFNGVQINAAFGYLLSQFLSPTTNLRNDEYGGSWRNRVRVIDEIYHGIRSQIPAGSGFVLSIKINSAEFQEGGLDQNDVINMAKHFDELGFDFIELTGGNLEAARMGHVKESTKKREAYFIEFAGAIKPNIQNAAIYLTGGFRTAPAMVAAIRNNETDGIGLARPAAAEPDLPKKIINHGVQSCAATIFADDFMISMPAANTQLAQAGSSDVSECHGDLCHGISDFSNPDEAETYKNAMFKWFGELCEAGSKGRAEIGVFEYHTRSKNAPHEHKGFIRRLLESI</sequence>
<evidence type="ECO:0000256" key="1">
    <source>
        <dbReference type="ARBA" id="ARBA00022630"/>
    </source>
</evidence>
<comment type="caution">
    <text evidence="4">The sequence shown here is derived from an EMBL/GenBank/DDBJ whole genome shotgun (WGS) entry which is preliminary data.</text>
</comment>
<keyword evidence="1" id="KW-0285">Flavoprotein</keyword>
<dbReference type="InterPro" id="IPR001155">
    <property type="entry name" value="OxRdtase_FMN_N"/>
</dbReference>
<dbReference type="OrthoDB" id="1663137at2759"/>
<dbReference type="SUPFAM" id="SSF51395">
    <property type="entry name" value="FMN-linked oxidoreductases"/>
    <property type="match status" value="1"/>
</dbReference>
<dbReference type="Gene3D" id="3.20.20.70">
    <property type="entry name" value="Aldolase class I"/>
    <property type="match status" value="1"/>
</dbReference>
<evidence type="ECO:0000256" key="2">
    <source>
        <dbReference type="ARBA" id="ARBA00023002"/>
    </source>
</evidence>
<dbReference type="GO" id="GO:0016491">
    <property type="term" value="F:oxidoreductase activity"/>
    <property type="evidence" value="ECO:0007669"/>
    <property type="project" value="UniProtKB-KW"/>
</dbReference>
<keyword evidence="5" id="KW-1185">Reference proteome</keyword>
<dbReference type="PANTHER" id="PTHR43656">
    <property type="entry name" value="BINDING OXIDOREDUCTASE, PUTATIVE (AFU_ORTHOLOGUE AFUA_2G08260)-RELATED"/>
    <property type="match status" value="1"/>
</dbReference>
<accession>A0A7I8X8Z3</accession>
<organism evidence="4 5">
    <name type="scientific">Bursaphelenchus xylophilus</name>
    <name type="common">Pinewood nematode worm</name>
    <name type="synonym">Aphelenchoides xylophilus</name>
    <dbReference type="NCBI Taxonomy" id="6326"/>
    <lineage>
        <taxon>Eukaryota</taxon>
        <taxon>Metazoa</taxon>
        <taxon>Ecdysozoa</taxon>
        <taxon>Nematoda</taxon>
        <taxon>Chromadorea</taxon>
        <taxon>Rhabditida</taxon>
        <taxon>Tylenchina</taxon>
        <taxon>Tylenchomorpha</taxon>
        <taxon>Aphelenchoidea</taxon>
        <taxon>Aphelenchoididae</taxon>
        <taxon>Bursaphelenchus</taxon>
    </lineage>
</organism>
<dbReference type="AlphaFoldDB" id="A0A7I8X8Z3"/>
<reference evidence="4" key="1">
    <citation type="submission" date="2020-09" db="EMBL/GenBank/DDBJ databases">
        <authorList>
            <person name="Kikuchi T."/>
        </authorList>
    </citation>
    <scope>NUCLEOTIDE SEQUENCE</scope>
    <source>
        <strain evidence="4">Ka4C1</strain>
    </source>
</reference>
<keyword evidence="2" id="KW-0560">Oxidoreductase</keyword>
<dbReference type="EMBL" id="CAJFDI010000004">
    <property type="protein sequence ID" value="CAD5228069.1"/>
    <property type="molecule type" value="Genomic_DNA"/>
</dbReference>
<dbReference type="InterPro" id="IPR051799">
    <property type="entry name" value="NADH_flavin_oxidoreductase"/>
</dbReference>
<evidence type="ECO:0000259" key="3">
    <source>
        <dbReference type="Pfam" id="PF00724"/>
    </source>
</evidence>
<dbReference type="PANTHER" id="PTHR43656:SF5">
    <property type="entry name" value="NADH:FLAVIN OXIDOREDUCTASE_NADH OXIDASE N-TERMINAL DOMAIN-CONTAINING PROTEIN"/>
    <property type="match status" value="1"/>
</dbReference>
<name>A0A7I8X8Z3_BURXY</name>
<dbReference type="GO" id="GO:0010181">
    <property type="term" value="F:FMN binding"/>
    <property type="evidence" value="ECO:0007669"/>
    <property type="project" value="InterPro"/>
</dbReference>